<dbReference type="Pfam" id="PF00072">
    <property type="entry name" value="Response_reg"/>
    <property type="match status" value="1"/>
</dbReference>
<dbReference type="AlphaFoldDB" id="A0A5R9KTX9"/>
<evidence type="ECO:0000313" key="4">
    <source>
        <dbReference type="Proteomes" id="UP000306402"/>
    </source>
</evidence>
<reference evidence="3 4" key="1">
    <citation type="submission" date="2019-05" db="EMBL/GenBank/DDBJ databases">
        <authorList>
            <person name="Qu J.-H."/>
        </authorList>
    </citation>
    <scope>NUCLEOTIDE SEQUENCE [LARGE SCALE GENOMIC DNA]</scope>
    <source>
        <strain evidence="3 4">T17</strain>
    </source>
</reference>
<sequence length="147" mass="16825">MRLNCSVSSYRGRTLENILADPKSIYIVDDDEDDIFLIRQAISELKLDVAVFQASNGRDLLDILDKNKQNALILIDMNMPIMNGIETLNAIYADPDFQHFRSILVSTSDAEKLRELALRSGASEFLSKPVYYQGYIKMVAEIFFKYF</sequence>
<dbReference type="Proteomes" id="UP000306402">
    <property type="component" value="Unassembled WGS sequence"/>
</dbReference>
<dbReference type="SUPFAM" id="SSF52172">
    <property type="entry name" value="CheY-like"/>
    <property type="match status" value="1"/>
</dbReference>
<dbReference type="PANTHER" id="PTHR44520:SF2">
    <property type="entry name" value="RESPONSE REGULATOR RCP1"/>
    <property type="match status" value="1"/>
</dbReference>
<dbReference type="Gene3D" id="3.40.50.2300">
    <property type="match status" value="1"/>
</dbReference>
<dbReference type="GO" id="GO:0000160">
    <property type="term" value="P:phosphorelay signal transduction system"/>
    <property type="evidence" value="ECO:0007669"/>
    <property type="project" value="InterPro"/>
</dbReference>
<keyword evidence="4" id="KW-1185">Reference proteome</keyword>
<comment type="caution">
    <text evidence="3">The sequence shown here is derived from an EMBL/GenBank/DDBJ whole genome shotgun (WGS) entry which is preliminary data.</text>
</comment>
<organism evidence="3 4">
    <name type="scientific">Dyadobacter luticola</name>
    <dbReference type="NCBI Taxonomy" id="1979387"/>
    <lineage>
        <taxon>Bacteria</taxon>
        <taxon>Pseudomonadati</taxon>
        <taxon>Bacteroidota</taxon>
        <taxon>Cytophagia</taxon>
        <taxon>Cytophagales</taxon>
        <taxon>Spirosomataceae</taxon>
        <taxon>Dyadobacter</taxon>
    </lineage>
</organism>
<proteinExistence type="predicted"/>
<dbReference type="InterPro" id="IPR011006">
    <property type="entry name" value="CheY-like_superfamily"/>
</dbReference>
<gene>
    <name evidence="3" type="ORF">FEN17_23715</name>
</gene>
<evidence type="ECO:0000256" key="1">
    <source>
        <dbReference type="PROSITE-ProRule" id="PRU00169"/>
    </source>
</evidence>
<name>A0A5R9KTX9_9BACT</name>
<dbReference type="PANTHER" id="PTHR44520">
    <property type="entry name" value="RESPONSE REGULATOR RCP1-RELATED"/>
    <property type="match status" value="1"/>
</dbReference>
<accession>A0A5R9KTX9</accession>
<keyword evidence="1" id="KW-0597">Phosphoprotein</keyword>
<evidence type="ECO:0000313" key="3">
    <source>
        <dbReference type="EMBL" id="TLU99564.1"/>
    </source>
</evidence>
<feature type="domain" description="Response regulatory" evidence="2">
    <location>
        <begin position="24"/>
        <end position="143"/>
    </location>
</feature>
<evidence type="ECO:0000259" key="2">
    <source>
        <dbReference type="PROSITE" id="PS50110"/>
    </source>
</evidence>
<dbReference type="InterPro" id="IPR001789">
    <property type="entry name" value="Sig_transdc_resp-reg_receiver"/>
</dbReference>
<protein>
    <submittedName>
        <fullName evidence="3">Response regulator</fullName>
    </submittedName>
</protein>
<dbReference type="OrthoDB" id="671006at2"/>
<dbReference type="PROSITE" id="PS50110">
    <property type="entry name" value="RESPONSE_REGULATORY"/>
    <property type="match status" value="1"/>
</dbReference>
<dbReference type="InterPro" id="IPR052893">
    <property type="entry name" value="TCS_response_regulator"/>
</dbReference>
<feature type="modified residue" description="4-aspartylphosphate" evidence="1">
    <location>
        <position position="76"/>
    </location>
</feature>
<dbReference type="SMART" id="SM00448">
    <property type="entry name" value="REC"/>
    <property type="match status" value="1"/>
</dbReference>
<dbReference type="EMBL" id="VCEJ01000005">
    <property type="protein sequence ID" value="TLU99564.1"/>
    <property type="molecule type" value="Genomic_DNA"/>
</dbReference>